<dbReference type="PANTHER" id="PTHR47706">
    <property type="entry name" value="NMRA-LIKE FAMILY PROTEIN"/>
    <property type="match status" value="1"/>
</dbReference>
<accession>A0A179IBE9</accession>
<reference evidence="5 6" key="1">
    <citation type="submission" date="2016-03" db="EMBL/GenBank/DDBJ databases">
        <title>Fine-scale spatial genetic structure of a fungal parasite of coffee scale insects.</title>
        <authorList>
            <person name="Jackson D."/>
            <person name="Zemenick K.A."/>
            <person name="Malloure B."/>
            <person name="Quandt C.A."/>
            <person name="James T.Y."/>
        </authorList>
    </citation>
    <scope>NUCLEOTIDE SEQUENCE [LARGE SCALE GENOMIC DNA]</scope>
    <source>
        <strain evidence="5 6">UM487</strain>
    </source>
</reference>
<dbReference type="Proteomes" id="UP000243081">
    <property type="component" value="Unassembled WGS sequence"/>
</dbReference>
<keyword evidence="3" id="KW-0560">Oxidoreductase</keyword>
<evidence type="ECO:0000256" key="2">
    <source>
        <dbReference type="ARBA" id="ARBA00022857"/>
    </source>
</evidence>
<dbReference type="OMA" id="ICAFIMD"/>
<comment type="similarity">
    <text evidence="1">Belongs to the NmrA-type oxidoreductase family. Isoflavone reductase subfamily.</text>
</comment>
<evidence type="ECO:0000256" key="3">
    <source>
        <dbReference type="ARBA" id="ARBA00023002"/>
    </source>
</evidence>
<proteinExistence type="inferred from homology"/>
<protein>
    <recommendedName>
        <fullName evidence="4">NmrA-like domain-containing protein</fullName>
    </recommendedName>
</protein>
<evidence type="ECO:0000313" key="6">
    <source>
        <dbReference type="Proteomes" id="UP000243081"/>
    </source>
</evidence>
<gene>
    <name evidence="5" type="ORF">LLEC1_08089</name>
</gene>
<evidence type="ECO:0000259" key="4">
    <source>
        <dbReference type="Pfam" id="PF05368"/>
    </source>
</evidence>
<evidence type="ECO:0000256" key="1">
    <source>
        <dbReference type="ARBA" id="ARBA00005725"/>
    </source>
</evidence>
<dbReference type="Pfam" id="PF05368">
    <property type="entry name" value="NmrA"/>
    <property type="match status" value="1"/>
</dbReference>
<dbReference type="InterPro" id="IPR036291">
    <property type="entry name" value="NAD(P)-bd_dom_sf"/>
</dbReference>
<dbReference type="GO" id="GO:0016491">
    <property type="term" value="F:oxidoreductase activity"/>
    <property type="evidence" value="ECO:0007669"/>
    <property type="project" value="UniProtKB-KW"/>
</dbReference>
<dbReference type="InterPro" id="IPR008030">
    <property type="entry name" value="NmrA-like"/>
</dbReference>
<dbReference type="Gene3D" id="3.90.25.10">
    <property type="entry name" value="UDP-galactose 4-epimerase, domain 1"/>
    <property type="match status" value="1"/>
</dbReference>
<dbReference type="OrthoDB" id="10000533at2759"/>
<organism evidence="5 6">
    <name type="scientific">Cordyceps confragosa</name>
    <name type="common">Lecanicillium lecanii</name>
    <dbReference type="NCBI Taxonomy" id="2714763"/>
    <lineage>
        <taxon>Eukaryota</taxon>
        <taxon>Fungi</taxon>
        <taxon>Dikarya</taxon>
        <taxon>Ascomycota</taxon>
        <taxon>Pezizomycotina</taxon>
        <taxon>Sordariomycetes</taxon>
        <taxon>Hypocreomycetidae</taxon>
        <taxon>Hypocreales</taxon>
        <taxon>Cordycipitaceae</taxon>
        <taxon>Akanthomyces</taxon>
    </lineage>
</organism>
<keyword evidence="6" id="KW-1185">Reference proteome</keyword>
<dbReference type="SUPFAM" id="SSF51735">
    <property type="entry name" value="NAD(P)-binding Rossmann-fold domains"/>
    <property type="match status" value="1"/>
</dbReference>
<feature type="domain" description="NmrA-like" evidence="4">
    <location>
        <begin position="2"/>
        <end position="258"/>
    </location>
</feature>
<name>A0A179IBE9_CORDF</name>
<comment type="caution">
    <text evidence="5">The sequence shown here is derived from an EMBL/GenBank/DDBJ whole genome shotgun (WGS) entry which is preliminary data.</text>
</comment>
<keyword evidence="2" id="KW-0521">NADP</keyword>
<sequence length="343" mass="37544">MSVVAVAGGTGDFGKLIVQALVATGRHQVFILSRVFNPHLGDENCTDDKSSATVIPTTYDSVPALTELLTAHGVNVVVCAFSMYAQSTSDAQVNLIRAADKAPCTTRFLPSEFNVNYDLPDSLLPYADKHFHRAARRALEHDTSTLEFAYVYTGMFMDYFGMPNIETHLRELPLFIDPRGRRAILPGDGSARMSMSYTKDAARYVALALDLEPGTWSRSLTTAASTVSLDELVRIAEKHVGAAVQVTYQDTEKLLRHANATLPRAEALAEEFPQRYPRGLEQVRGVIADLEVSVALGSFDLDVMAGSDTMDLTARFRDTAEPPMTIERLMETAWGKSESGETG</sequence>
<evidence type="ECO:0000313" key="5">
    <source>
        <dbReference type="EMBL" id="OAR00017.1"/>
    </source>
</evidence>
<dbReference type="PANTHER" id="PTHR47706:SF4">
    <property type="entry name" value="NMRA-LIKE DOMAIN-CONTAINING PROTEIN"/>
    <property type="match status" value="1"/>
</dbReference>
<dbReference type="InterPro" id="IPR051609">
    <property type="entry name" value="NmrA/Isoflavone_reductase-like"/>
</dbReference>
<dbReference type="Gene3D" id="3.40.50.720">
    <property type="entry name" value="NAD(P)-binding Rossmann-like Domain"/>
    <property type="match status" value="1"/>
</dbReference>
<dbReference type="EMBL" id="LUKN01001902">
    <property type="protein sequence ID" value="OAR00017.1"/>
    <property type="molecule type" value="Genomic_DNA"/>
</dbReference>
<dbReference type="AlphaFoldDB" id="A0A179IBE9"/>